<accession>A0A1Y3B5D9</accession>
<evidence type="ECO:0000256" key="6">
    <source>
        <dbReference type="SAM" id="Phobius"/>
    </source>
</evidence>
<dbReference type="AlphaFoldDB" id="A0A1Y3B5D9"/>
<protein>
    <submittedName>
        <fullName evidence="7">Uncharacterized protein</fullName>
    </submittedName>
</protein>
<evidence type="ECO:0000256" key="3">
    <source>
        <dbReference type="ARBA" id="ARBA00022692"/>
    </source>
</evidence>
<dbReference type="Proteomes" id="UP000194236">
    <property type="component" value="Unassembled WGS sequence"/>
</dbReference>
<dbReference type="GO" id="GO:0016020">
    <property type="term" value="C:membrane"/>
    <property type="evidence" value="ECO:0007669"/>
    <property type="project" value="UniProtKB-SubCell"/>
</dbReference>
<keyword evidence="3 6" id="KW-0812">Transmembrane</keyword>
<sequence length="79" mass="9228">MVWKNFGFIGSFLYLLIQVCFLILFADEIADELVSRMEDSDSRGPLCLLFIIGFDSTHGTGMYIIQNPAYYKHQHYHYI</sequence>
<keyword evidence="8" id="KW-1185">Reference proteome</keyword>
<keyword evidence="5 6" id="KW-0472">Membrane</keyword>
<comment type="subcellular location">
    <subcellularLocation>
        <location evidence="1">Membrane</location>
        <topology evidence="1">Multi-pass membrane protein</topology>
    </subcellularLocation>
</comment>
<dbReference type="InterPro" id="IPR005016">
    <property type="entry name" value="TDE1/TMS"/>
</dbReference>
<gene>
    <name evidence="7" type="ORF">BLA29_003874</name>
</gene>
<evidence type="ECO:0000313" key="8">
    <source>
        <dbReference type="Proteomes" id="UP000194236"/>
    </source>
</evidence>
<proteinExistence type="inferred from homology"/>
<evidence type="ECO:0000313" key="7">
    <source>
        <dbReference type="EMBL" id="OTF76050.1"/>
    </source>
</evidence>
<comment type="caution">
    <text evidence="7">The sequence shown here is derived from an EMBL/GenBank/DDBJ whole genome shotgun (WGS) entry which is preliminary data.</text>
</comment>
<feature type="transmembrane region" description="Helical" evidence="6">
    <location>
        <begin position="46"/>
        <end position="65"/>
    </location>
</feature>
<evidence type="ECO:0000256" key="1">
    <source>
        <dbReference type="ARBA" id="ARBA00004141"/>
    </source>
</evidence>
<dbReference type="Pfam" id="PF03348">
    <property type="entry name" value="Serinc"/>
    <property type="match status" value="1"/>
</dbReference>
<evidence type="ECO:0000256" key="5">
    <source>
        <dbReference type="ARBA" id="ARBA00023136"/>
    </source>
</evidence>
<evidence type="ECO:0000256" key="2">
    <source>
        <dbReference type="ARBA" id="ARBA00006665"/>
    </source>
</evidence>
<comment type="similarity">
    <text evidence="2">Belongs to the TDE1 family.</text>
</comment>
<dbReference type="EMBL" id="MUJZ01039301">
    <property type="protein sequence ID" value="OTF76050.1"/>
    <property type="molecule type" value="Genomic_DNA"/>
</dbReference>
<organism evidence="7 8">
    <name type="scientific">Euroglyphus maynei</name>
    <name type="common">Mayne's house dust mite</name>
    <dbReference type="NCBI Taxonomy" id="6958"/>
    <lineage>
        <taxon>Eukaryota</taxon>
        <taxon>Metazoa</taxon>
        <taxon>Ecdysozoa</taxon>
        <taxon>Arthropoda</taxon>
        <taxon>Chelicerata</taxon>
        <taxon>Arachnida</taxon>
        <taxon>Acari</taxon>
        <taxon>Acariformes</taxon>
        <taxon>Sarcoptiformes</taxon>
        <taxon>Astigmata</taxon>
        <taxon>Psoroptidia</taxon>
        <taxon>Analgoidea</taxon>
        <taxon>Pyroglyphidae</taxon>
        <taxon>Pyroglyphinae</taxon>
        <taxon>Euroglyphus</taxon>
    </lineage>
</organism>
<reference evidence="7 8" key="1">
    <citation type="submission" date="2017-03" db="EMBL/GenBank/DDBJ databases">
        <title>Genome Survey of Euroglyphus maynei.</title>
        <authorList>
            <person name="Arlian L.G."/>
            <person name="Morgan M.S."/>
            <person name="Rider S.D."/>
        </authorList>
    </citation>
    <scope>NUCLEOTIDE SEQUENCE [LARGE SCALE GENOMIC DNA]</scope>
    <source>
        <strain evidence="7">Arlian Lab</strain>
        <tissue evidence="7">Whole body</tissue>
    </source>
</reference>
<name>A0A1Y3B5D9_EURMA</name>
<evidence type="ECO:0000256" key="4">
    <source>
        <dbReference type="ARBA" id="ARBA00022989"/>
    </source>
</evidence>
<keyword evidence="4 6" id="KW-1133">Transmembrane helix</keyword>
<feature type="transmembrane region" description="Helical" evidence="6">
    <location>
        <begin position="6"/>
        <end position="25"/>
    </location>
</feature>